<dbReference type="AlphaFoldDB" id="A0A4U6SXL9"/>
<dbReference type="PANTHER" id="PTHR33018:SF19">
    <property type="entry name" value="OS12G0558775 PROTEIN"/>
    <property type="match status" value="1"/>
</dbReference>
<evidence type="ECO:0000256" key="1">
    <source>
        <dbReference type="SAM" id="MobiDB-lite"/>
    </source>
</evidence>
<dbReference type="Proteomes" id="UP000298652">
    <property type="component" value="Chromosome 9"/>
</dbReference>
<keyword evidence="3" id="KW-1185">Reference proteome</keyword>
<dbReference type="Gramene" id="TKV93837">
    <property type="protein sequence ID" value="TKV93837"/>
    <property type="gene ID" value="SEVIR_9G255400v2"/>
</dbReference>
<sequence length="426" mass="48159">MAPTGRSKRRRRPPTSPKEELEDSGSSAPEVETTTSGSQSKKRWGEQGRNQYPEGKWRVDVVSPAGEPIEPPMVHSKFWNAIGAILRTKEILDPSISDWLLVPEGRKEAMWKLLKQIFILPRSEELRKCVKHYTRKQLDESFRQWRSELNDKYVKKGLTPFNEYGSITPAQWDEFVRQKISPKALALIQRNRELALSNIHKVHFEPGGEAAIAARQPDPFEDLDERGWQWLAARKPTIVDGKPTFSTSETYQRKGEFVPNRDKYVLSSALGMKEHGGYVGGVSSKLTIKDGFERDRASYKSHSCYKDDLREVAEKALESRFKDFLLDTLAEQQQNIYAPSSIGSTIAQPYPIDSICINTPCSLHIPVGRVGKTKEVPKGLAILVGGLFKRKPIPHHYACVTVLEINSNYGDPEIDIPTMEGIHCFG</sequence>
<dbReference type="PANTHER" id="PTHR33018">
    <property type="entry name" value="OS10G0338966 PROTEIN-RELATED"/>
    <property type="match status" value="1"/>
</dbReference>
<evidence type="ECO:0000313" key="2">
    <source>
        <dbReference type="EMBL" id="TKV93837.1"/>
    </source>
</evidence>
<reference evidence="2" key="1">
    <citation type="submission" date="2019-03" db="EMBL/GenBank/DDBJ databases">
        <title>WGS assembly of Setaria viridis.</title>
        <authorList>
            <person name="Huang P."/>
            <person name="Jenkins J."/>
            <person name="Grimwood J."/>
            <person name="Barry K."/>
            <person name="Healey A."/>
            <person name="Mamidi S."/>
            <person name="Sreedasyam A."/>
            <person name="Shu S."/>
            <person name="Feldman M."/>
            <person name="Wu J."/>
            <person name="Yu Y."/>
            <person name="Chen C."/>
            <person name="Johnson J."/>
            <person name="Rokhsar D."/>
            <person name="Baxter I."/>
            <person name="Schmutz J."/>
            <person name="Brutnell T."/>
            <person name="Kellogg E."/>
        </authorList>
    </citation>
    <scope>NUCLEOTIDE SEQUENCE [LARGE SCALE GENOMIC DNA]</scope>
</reference>
<accession>A0A4U6SXL9</accession>
<gene>
    <name evidence="2" type="ORF">SEVIR_9G255400v2</name>
</gene>
<dbReference type="EMBL" id="CM016560">
    <property type="protein sequence ID" value="TKV93837.1"/>
    <property type="molecule type" value="Genomic_DNA"/>
</dbReference>
<feature type="region of interest" description="Disordered" evidence="1">
    <location>
        <begin position="1"/>
        <end position="57"/>
    </location>
</feature>
<organism evidence="2 3">
    <name type="scientific">Setaria viridis</name>
    <name type="common">Green bristlegrass</name>
    <name type="synonym">Setaria italica subsp. viridis</name>
    <dbReference type="NCBI Taxonomy" id="4556"/>
    <lineage>
        <taxon>Eukaryota</taxon>
        <taxon>Viridiplantae</taxon>
        <taxon>Streptophyta</taxon>
        <taxon>Embryophyta</taxon>
        <taxon>Tracheophyta</taxon>
        <taxon>Spermatophyta</taxon>
        <taxon>Magnoliopsida</taxon>
        <taxon>Liliopsida</taxon>
        <taxon>Poales</taxon>
        <taxon>Poaceae</taxon>
        <taxon>PACMAD clade</taxon>
        <taxon>Panicoideae</taxon>
        <taxon>Panicodae</taxon>
        <taxon>Paniceae</taxon>
        <taxon>Cenchrinae</taxon>
        <taxon>Setaria</taxon>
    </lineage>
</organism>
<evidence type="ECO:0000313" key="3">
    <source>
        <dbReference type="Proteomes" id="UP000298652"/>
    </source>
</evidence>
<protein>
    <recommendedName>
        <fullName evidence="4">Transposase Tnp1/En/Spm-like domain-containing protein</fullName>
    </recommendedName>
</protein>
<name>A0A4U6SXL9_SETVI</name>
<dbReference type="OMA" id="IQDETTC"/>
<evidence type="ECO:0008006" key="4">
    <source>
        <dbReference type="Google" id="ProtNLM"/>
    </source>
</evidence>
<feature type="compositionally biased region" description="Basic residues" evidence="1">
    <location>
        <begin position="1"/>
        <end position="13"/>
    </location>
</feature>
<feature type="compositionally biased region" description="Polar residues" evidence="1">
    <location>
        <begin position="24"/>
        <end position="39"/>
    </location>
</feature>
<proteinExistence type="predicted"/>